<dbReference type="CDD" id="cd16448">
    <property type="entry name" value="RING-H2"/>
    <property type="match status" value="1"/>
</dbReference>
<evidence type="ECO:0000256" key="1">
    <source>
        <dbReference type="PROSITE-ProRule" id="PRU00175"/>
    </source>
</evidence>
<organism evidence="4 5">
    <name type="scientific">Malassezia sympodialis (strain ATCC 42132)</name>
    <name type="common">Atopic eczema-associated yeast</name>
    <dbReference type="NCBI Taxonomy" id="1230383"/>
    <lineage>
        <taxon>Eukaryota</taxon>
        <taxon>Fungi</taxon>
        <taxon>Dikarya</taxon>
        <taxon>Basidiomycota</taxon>
        <taxon>Ustilaginomycotina</taxon>
        <taxon>Malasseziomycetes</taxon>
        <taxon>Malasseziales</taxon>
        <taxon>Malasseziaceae</taxon>
        <taxon>Malassezia</taxon>
    </lineage>
</organism>
<accession>A0A1M8A2Y8</accession>
<dbReference type="Proteomes" id="UP000186303">
    <property type="component" value="Chromosome 2"/>
</dbReference>
<proteinExistence type="predicted"/>
<feature type="region of interest" description="Disordered" evidence="2">
    <location>
        <begin position="1"/>
        <end position="73"/>
    </location>
</feature>
<reference evidence="5" key="1">
    <citation type="journal article" date="2017" name="Nucleic Acids Res.">
        <title>Proteogenomics produces comprehensive and highly accurate protein-coding gene annotation in a complete genome assembly of Malassezia sympodialis.</title>
        <authorList>
            <person name="Zhu Y."/>
            <person name="Engstroem P.G."/>
            <person name="Tellgren-Roth C."/>
            <person name="Baudo C.D."/>
            <person name="Kennell J.C."/>
            <person name="Sun S."/>
            <person name="Billmyre R.B."/>
            <person name="Schroeder M.S."/>
            <person name="Andersson A."/>
            <person name="Holm T."/>
            <person name="Sigurgeirsson B."/>
            <person name="Wu G."/>
            <person name="Sankaranarayanan S.R."/>
            <person name="Siddharthan R."/>
            <person name="Sanyal K."/>
            <person name="Lundeberg J."/>
            <person name="Nystedt B."/>
            <person name="Boekhout T."/>
            <person name="Dawson T.L. Jr."/>
            <person name="Heitman J."/>
            <person name="Scheynius A."/>
            <person name="Lehtioe J."/>
        </authorList>
    </citation>
    <scope>NUCLEOTIDE SEQUENCE [LARGE SCALE GENOMIC DNA]</scope>
    <source>
        <strain evidence="5">ATCC 42132</strain>
    </source>
</reference>
<dbReference type="SUPFAM" id="SSF57850">
    <property type="entry name" value="RING/U-box"/>
    <property type="match status" value="1"/>
</dbReference>
<dbReference type="Gene3D" id="3.30.40.10">
    <property type="entry name" value="Zinc/RING finger domain, C3HC4 (zinc finger)"/>
    <property type="match status" value="1"/>
</dbReference>
<feature type="region of interest" description="Disordered" evidence="2">
    <location>
        <begin position="390"/>
        <end position="412"/>
    </location>
</feature>
<dbReference type="PROSITE" id="PS50089">
    <property type="entry name" value="ZF_RING_2"/>
    <property type="match status" value="1"/>
</dbReference>
<evidence type="ECO:0000313" key="4">
    <source>
        <dbReference type="EMBL" id="SHO76840.1"/>
    </source>
</evidence>
<dbReference type="PANTHER" id="PTHR45676">
    <property type="entry name" value="RING-H2 FINGER PROTEIN ATL51-RELATED"/>
    <property type="match status" value="1"/>
</dbReference>
<keyword evidence="1" id="KW-0479">Metal-binding</keyword>
<feature type="region of interest" description="Disordered" evidence="2">
    <location>
        <begin position="219"/>
        <end position="280"/>
    </location>
</feature>
<dbReference type="OrthoDB" id="8062037at2759"/>
<feature type="compositionally biased region" description="Low complexity" evidence="2">
    <location>
        <begin position="313"/>
        <end position="325"/>
    </location>
</feature>
<feature type="compositionally biased region" description="Basic and acidic residues" evidence="2">
    <location>
        <begin position="34"/>
        <end position="52"/>
    </location>
</feature>
<dbReference type="InterPro" id="IPR013083">
    <property type="entry name" value="Znf_RING/FYVE/PHD"/>
</dbReference>
<evidence type="ECO:0000256" key="2">
    <source>
        <dbReference type="SAM" id="MobiDB-lite"/>
    </source>
</evidence>
<evidence type="ECO:0000313" key="5">
    <source>
        <dbReference type="Proteomes" id="UP000186303"/>
    </source>
</evidence>
<feature type="region of interest" description="Disordered" evidence="2">
    <location>
        <begin position="89"/>
        <end position="120"/>
    </location>
</feature>
<feature type="domain" description="RING-type" evidence="3">
    <location>
        <begin position="616"/>
        <end position="658"/>
    </location>
</feature>
<dbReference type="SMART" id="SM00184">
    <property type="entry name" value="RING"/>
    <property type="match status" value="1"/>
</dbReference>
<name>A0A1M8A2Y8_MALS4</name>
<sequence length="666" mass="72314">MGAAHSRGANDIPDGEERQNNRPGIFRNNPLRRRREDRNENDGEEQEHTESRARRRRLAPGLGSSSEQEDTRGNPFLDTLARVESQFQQGGIPHNPHPPSTMDRHSPSNSGTTHAAEQDPLAEERQHAMNLIERTLRETASPHPPLDPTRLPGTYGRRHFPVMPALRRAALFGQRPRPASTFGSLLSDVLGAQSGQTSGHAPLSGTSVIVQGALVARTSPSGQTMGQAPSSSSQDERTATDGSLQGNHSSDSSSSNASSSQSTTTSSHTHNTTQSQIPQTATIEEQSEMLGRILRIAAAATAASVVGASTMPSAATTTDAAPQDTNSSSSETQHSPEVSQSSARESRLGRDLLERLLPHRQGSSTSQSTMPESEAISMISRLMREALRASLSARGDPQSSSESSRTTPSESVQATLDQARAGLPLTPGEPGSFDRFLHDLLEDLSAALHRLGEENDPERPSPAREADAEQSNRQDGDVVCGQLSFFRLFRFDRHEPTSLIPCILVGVRSLRADERLMGEVAPQTDDNGRGISRLVMFVSGGRYHDEHPLLTAHPREAGRDLMFMMELLGTMSAMQNKRPTASANDIERSGLKKVRGTELPALLEQGAITENTSEKCLVCLEEWQDDSECRVLSCKHVFHTSCIDHWLENSSNTCPLCRSEAVSLSH</sequence>
<dbReference type="VEuPathDB" id="FungiDB:MSYG_1179"/>
<feature type="compositionally biased region" description="Polar residues" evidence="2">
    <location>
        <begin position="326"/>
        <end position="343"/>
    </location>
</feature>
<keyword evidence="5" id="KW-1185">Reference proteome</keyword>
<dbReference type="AlphaFoldDB" id="A0A1M8A2Y8"/>
<keyword evidence="1" id="KW-0863">Zinc-finger</keyword>
<dbReference type="GO" id="GO:0008270">
    <property type="term" value="F:zinc ion binding"/>
    <property type="evidence" value="ECO:0007669"/>
    <property type="project" value="UniProtKB-KW"/>
</dbReference>
<keyword evidence="1" id="KW-0862">Zinc</keyword>
<feature type="compositionally biased region" description="Low complexity" evidence="2">
    <location>
        <begin position="247"/>
        <end position="276"/>
    </location>
</feature>
<dbReference type="FunFam" id="3.30.40.10:FF:000728">
    <property type="entry name" value="Unplaced genomic scaffold supercont1.4, whole genome shotgun sequence"/>
    <property type="match status" value="1"/>
</dbReference>
<dbReference type="GO" id="GO:0016874">
    <property type="term" value="F:ligase activity"/>
    <property type="evidence" value="ECO:0007669"/>
    <property type="project" value="UniProtKB-KW"/>
</dbReference>
<feature type="compositionally biased region" description="Low complexity" evidence="2">
    <location>
        <begin position="399"/>
        <end position="411"/>
    </location>
</feature>
<dbReference type="EMBL" id="LT671822">
    <property type="protein sequence ID" value="SHO76840.1"/>
    <property type="molecule type" value="Genomic_DNA"/>
</dbReference>
<dbReference type="STRING" id="1230383.A0A1M8A2Y8"/>
<feature type="compositionally biased region" description="Polar residues" evidence="2">
    <location>
        <begin position="219"/>
        <end position="233"/>
    </location>
</feature>
<evidence type="ECO:0000259" key="3">
    <source>
        <dbReference type="PROSITE" id="PS50089"/>
    </source>
</evidence>
<protein>
    <submittedName>
        <fullName evidence="4">Similar to S.cerevisiae protein HRD1 (Ubiquitin-protein ligase)</fullName>
    </submittedName>
</protein>
<dbReference type="Pfam" id="PF13639">
    <property type="entry name" value="zf-RING_2"/>
    <property type="match status" value="1"/>
</dbReference>
<feature type="region of interest" description="Disordered" evidence="2">
    <location>
        <begin position="452"/>
        <end position="475"/>
    </location>
</feature>
<keyword evidence="4" id="KW-0436">Ligase</keyword>
<gene>
    <name evidence="4" type="ORF">MSYG_1179</name>
</gene>
<feature type="region of interest" description="Disordered" evidence="2">
    <location>
        <begin position="313"/>
        <end position="346"/>
    </location>
</feature>
<dbReference type="InterPro" id="IPR001841">
    <property type="entry name" value="Znf_RING"/>
</dbReference>
<dbReference type="PANTHER" id="PTHR45676:SF41">
    <property type="entry name" value="RING-H2 FINGER PROTEIN ATL66"/>
    <property type="match status" value="1"/>
</dbReference>